<dbReference type="Pfam" id="PF10949">
    <property type="entry name" value="DUF2777"/>
    <property type="match status" value="1"/>
</dbReference>
<evidence type="ECO:0000313" key="1">
    <source>
        <dbReference type="EMBL" id="GAJ39579.1"/>
    </source>
</evidence>
<dbReference type="AlphaFoldDB" id="A0A023DE59"/>
<dbReference type="InterPro" id="IPR024488">
    <property type="entry name" value="DUF2777"/>
</dbReference>
<dbReference type="RefSeq" id="WP_042408675.1">
    <property type="nucleotide sequence ID" value="NZ_BAWO01000022.1"/>
</dbReference>
<accession>A0A023DE59</accession>
<name>A0A023DE59_9BACL</name>
<gene>
    <name evidence="1" type="ORF">GCA01S_022_00590</name>
</gene>
<organism evidence="1 2">
    <name type="scientific">Parageobacillus caldoxylosilyticus NBRC 107762</name>
    <dbReference type="NCBI Taxonomy" id="1220594"/>
    <lineage>
        <taxon>Bacteria</taxon>
        <taxon>Bacillati</taxon>
        <taxon>Bacillota</taxon>
        <taxon>Bacilli</taxon>
        <taxon>Bacillales</taxon>
        <taxon>Anoxybacillaceae</taxon>
        <taxon>Saccharococcus</taxon>
    </lineage>
</organism>
<proteinExistence type="predicted"/>
<sequence length="182" mass="21740">MNIEQRLQCITEQQRAYIQGTVEFVNDEWVFFDEEEEEASLLEEMTEGKIELFRYGQWLHGYLRKNGTVDTGIGILPLQTGDRVRFHKRFSYAYQEWLAALPDHTFFQFVQWLNNLGFSLYDCLYCYNGLLFAKYTGVNFIIYDNTELISNVQHYYERGNTYKDHFEITFNNGERFICTQFG</sequence>
<dbReference type="OrthoDB" id="2923064at2"/>
<evidence type="ECO:0008006" key="3">
    <source>
        <dbReference type="Google" id="ProtNLM"/>
    </source>
</evidence>
<evidence type="ECO:0000313" key="2">
    <source>
        <dbReference type="Proteomes" id="UP000023561"/>
    </source>
</evidence>
<dbReference type="Proteomes" id="UP000023561">
    <property type="component" value="Unassembled WGS sequence"/>
</dbReference>
<comment type="caution">
    <text evidence="1">The sequence shown here is derived from an EMBL/GenBank/DDBJ whole genome shotgun (WGS) entry which is preliminary data.</text>
</comment>
<keyword evidence="2" id="KW-1185">Reference proteome</keyword>
<dbReference type="EMBL" id="BAWO01000022">
    <property type="protein sequence ID" value="GAJ39579.1"/>
    <property type="molecule type" value="Genomic_DNA"/>
</dbReference>
<reference evidence="1 2" key="1">
    <citation type="submission" date="2014-04" db="EMBL/GenBank/DDBJ databases">
        <title>Whole genome shotgun sequence of Geobacillus caldoxylosilyticus NBRC 107762.</title>
        <authorList>
            <person name="Hosoyama A."/>
            <person name="Hosoyama Y."/>
            <person name="Katano-Makiyama Y."/>
            <person name="Tsuchikane K."/>
            <person name="Ohji S."/>
            <person name="Ichikawa N."/>
            <person name="Yamazoe A."/>
            <person name="Fujita N."/>
        </authorList>
    </citation>
    <scope>NUCLEOTIDE SEQUENCE [LARGE SCALE GENOMIC DNA]</scope>
    <source>
        <strain evidence="1 2">NBRC 107762</strain>
    </source>
</reference>
<protein>
    <recommendedName>
        <fullName evidence="3">DUF2777 domain-containing protein</fullName>
    </recommendedName>
</protein>